<evidence type="ECO:0000313" key="6">
    <source>
        <dbReference type="Proteomes" id="UP000627369"/>
    </source>
</evidence>
<accession>A0A919KYE8</accession>
<dbReference type="Pfam" id="PF00106">
    <property type="entry name" value="adh_short"/>
    <property type="match status" value="1"/>
</dbReference>
<evidence type="ECO:0000256" key="2">
    <source>
        <dbReference type="ARBA" id="ARBA00023002"/>
    </source>
</evidence>
<proteinExistence type="inferred from homology"/>
<dbReference type="Proteomes" id="UP000627369">
    <property type="component" value="Unassembled WGS sequence"/>
</dbReference>
<dbReference type="InterPro" id="IPR002347">
    <property type="entry name" value="SDR_fam"/>
</dbReference>
<dbReference type="EMBL" id="BNAS01000006">
    <property type="protein sequence ID" value="GHH77323.1"/>
    <property type="molecule type" value="Genomic_DNA"/>
</dbReference>
<dbReference type="PRINTS" id="PR00080">
    <property type="entry name" value="SDRFAMILY"/>
</dbReference>
<sequence length="342" mass="35558">MAVWFVTGASRGLGAEITRAALASGHSVVAAARDPRSVHAAFPDAGGRLLSVALDVTDAAQVQAAFEAGVEAFGRIDVLVNNAGRGLLGAVEEASDAEVRAVYDTNVFGVLTVTRAVLPVLRAQRSGHIVNLSSVGGFVSSAGWGIYTSTKFAVEGLSEAMALELAPLGIGVTLVEPGYFRTDFLDSSSLHRVTTAIEDYTDGPAGTMRMTAEQVNHGQPGDPVKAGPAIVSAIDSGRAPLRLQLGFGLCRLGRGEVGRGAVRARRLARGRRLHGPRRRRGAGTLAGRAGWGERGARSPHPAVHATRHSRVGTGSSDAARLDMSSSFSADGEPRSALYTMTV</sequence>
<dbReference type="CDD" id="cd05374">
    <property type="entry name" value="17beta-HSD-like_SDR_c"/>
    <property type="match status" value="1"/>
</dbReference>
<feature type="compositionally biased region" description="Basic residues" evidence="4">
    <location>
        <begin position="271"/>
        <end position="281"/>
    </location>
</feature>
<keyword evidence="6" id="KW-1185">Reference proteome</keyword>
<dbReference type="InterPro" id="IPR051911">
    <property type="entry name" value="SDR_oxidoreductase"/>
</dbReference>
<dbReference type="PROSITE" id="PS00061">
    <property type="entry name" value="ADH_SHORT"/>
    <property type="match status" value="1"/>
</dbReference>
<keyword evidence="2" id="KW-0560">Oxidoreductase</keyword>
<comment type="caution">
    <text evidence="5">The sequence shown here is derived from an EMBL/GenBank/DDBJ whole genome shotgun (WGS) entry which is preliminary data.</text>
</comment>
<gene>
    <name evidence="5" type="ORF">GCM10017772_38010</name>
</gene>
<dbReference type="InterPro" id="IPR036291">
    <property type="entry name" value="NAD(P)-bd_dom_sf"/>
</dbReference>
<dbReference type="SUPFAM" id="SSF51735">
    <property type="entry name" value="NAD(P)-binding Rossmann-fold domains"/>
    <property type="match status" value="1"/>
</dbReference>
<reference evidence="5" key="1">
    <citation type="journal article" date="2014" name="Int. J. Syst. Evol. Microbiol.">
        <title>Complete genome sequence of Corynebacterium casei LMG S-19264T (=DSM 44701T), isolated from a smear-ripened cheese.</title>
        <authorList>
            <consortium name="US DOE Joint Genome Institute (JGI-PGF)"/>
            <person name="Walter F."/>
            <person name="Albersmeier A."/>
            <person name="Kalinowski J."/>
            <person name="Ruckert C."/>
        </authorList>
    </citation>
    <scope>NUCLEOTIDE SEQUENCE</scope>
    <source>
        <strain evidence="5">CGMCC 4.7398</strain>
    </source>
</reference>
<comment type="similarity">
    <text evidence="1 3">Belongs to the short-chain dehydrogenases/reductases (SDR) family.</text>
</comment>
<evidence type="ECO:0000256" key="1">
    <source>
        <dbReference type="ARBA" id="ARBA00006484"/>
    </source>
</evidence>
<dbReference type="Gene3D" id="3.40.50.720">
    <property type="entry name" value="NAD(P)-binding Rossmann-like Domain"/>
    <property type="match status" value="1"/>
</dbReference>
<evidence type="ECO:0000256" key="3">
    <source>
        <dbReference type="RuleBase" id="RU000363"/>
    </source>
</evidence>
<feature type="region of interest" description="Disordered" evidence="4">
    <location>
        <begin position="271"/>
        <end position="342"/>
    </location>
</feature>
<name>A0A919KYE8_9MICO</name>
<dbReference type="PRINTS" id="PR00081">
    <property type="entry name" value="GDHRDH"/>
</dbReference>
<organism evidence="5 6">
    <name type="scientific">Promicromonospora soli</name>
    <dbReference type="NCBI Taxonomy" id="2035533"/>
    <lineage>
        <taxon>Bacteria</taxon>
        <taxon>Bacillati</taxon>
        <taxon>Actinomycetota</taxon>
        <taxon>Actinomycetes</taxon>
        <taxon>Micrococcales</taxon>
        <taxon>Promicromonosporaceae</taxon>
        <taxon>Promicromonospora</taxon>
    </lineage>
</organism>
<reference evidence="5" key="2">
    <citation type="submission" date="2020-09" db="EMBL/GenBank/DDBJ databases">
        <authorList>
            <person name="Sun Q."/>
            <person name="Zhou Y."/>
        </authorList>
    </citation>
    <scope>NUCLEOTIDE SEQUENCE</scope>
    <source>
        <strain evidence="5">CGMCC 4.7398</strain>
    </source>
</reference>
<dbReference type="GO" id="GO:0016491">
    <property type="term" value="F:oxidoreductase activity"/>
    <property type="evidence" value="ECO:0007669"/>
    <property type="project" value="UniProtKB-KW"/>
</dbReference>
<dbReference type="PANTHER" id="PTHR43976:SF16">
    <property type="entry name" value="SHORT-CHAIN DEHYDROGENASE_REDUCTASE FAMILY PROTEIN"/>
    <property type="match status" value="1"/>
</dbReference>
<dbReference type="PANTHER" id="PTHR43976">
    <property type="entry name" value="SHORT CHAIN DEHYDROGENASE"/>
    <property type="match status" value="1"/>
</dbReference>
<evidence type="ECO:0000313" key="5">
    <source>
        <dbReference type="EMBL" id="GHH77323.1"/>
    </source>
</evidence>
<evidence type="ECO:0008006" key="7">
    <source>
        <dbReference type="Google" id="ProtNLM"/>
    </source>
</evidence>
<dbReference type="RefSeq" id="WP_229872590.1">
    <property type="nucleotide sequence ID" value="NZ_BNAS01000006.1"/>
</dbReference>
<dbReference type="AlphaFoldDB" id="A0A919KYE8"/>
<protein>
    <recommendedName>
        <fullName evidence="7">NADP-dependent 3-hydroxy acid dehydrogenase YdfG</fullName>
    </recommendedName>
</protein>
<dbReference type="InterPro" id="IPR020904">
    <property type="entry name" value="Sc_DH/Rdtase_CS"/>
</dbReference>
<evidence type="ECO:0000256" key="4">
    <source>
        <dbReference type="SAM" id="MobiDB-lite"/>
    </source>
</evidence>